<dbReference type="PANTHER" id="PTHR32285">
    <property type="entry name" value="PROTEIN TRICHOME BIREFRINGENCE-LIKE 9-RELATED"/>
    <property type="match status" value="1"/>
</dbReference>
<evidence type="ECO:0000256" key="1">
    <source>
        <dbReference type="ARBA" id="ARBA00004167"/>
    </source>
</evidence>
<dbReference type="InterPro" id="IPR025846">
    <property type="entry name" value="TBL_N"/>
</dbReference>
<feature type="domain" description="Trichome birefringence-like C-terminal" evidence="9">
    <location>
        <begin position="143"/>
        <end position="427"/>
    </location>
</feature>
<gene>
    <name evidence="12" type="primary">LOC101514313</name>
</gene>
<evidence type="ECO:0000256" key="5">
    <source>
        <dbReference type="ARBA" id="ARBA00022989"/>
    </source>
</evidence>
<keyword evidence="6 8" id="KW-0472">Membrane</keyword>
<feature type="transmembrane region" description="Helical" evidence="8">
    <location>
        <begin position="20"/>
        <end position="45"/>
    </location>
</feature>
<comment type="similarity">
    <text evidence="2">Belongs to the PC-esterase family. TBL subfamily.</text>
</comment>
<evidence type="ECO:0000256" key="6">
    <source>
        <dbReference type="ARBA" id="ARBA00023136"/>
    </source>
</evidence>
<dbReference type="PaxDb" id="3827-XP_004489478.1"/>
<evidence type="ECO:0000259" key="9">
    <source>
        <dbReference type="Pfam" id="PF13839"/>
    </source>
</evidence>
<evidence type="ECO:0000313" key="11">
    <source>
        <dbReference type="Proteomes" id="UP000087171"/>
    </source>
</evidence>
<dbReference type="InterPro" id="IPR029962">
    <property type="entry name" value="TBL"/>
</dbReference>
<evidence type="ECO:0000259" key="10">
    <source>
        <dbReference type="Pfam" id="PF14416"/>
    </source>
</evidence>
<keyword evidence="5 8" id="KW-1133">Transmembrane helix</keyword>
<evidence type="ECO:0000256" key="3">
    <source>
        <dbReference type="ARBA" id="ARBA00022692"/>
    </source>
</evidence>
<dbReference type="GO" id="GO:0016413">
    <property type="term" value="F:O-acetyltransferase activity"/>
    <property type="evidence" value="ECO:0007669"/>
    <property type="project" value="InterPro"/>
</dbReference>
<keyword evidence="11" id="KW-1185">Reference proteome</keyword>
<dbReference type="Pfam" id="PF14416">
    <property type="entry name" value="PMR5N"/>
    <property type="match status" value="1"/>
</dbReference>
<feature type="region of interest" description="Disordered" evidence="7">
    <location>
        <begin position="64"/>
        <end position="83"/>
    </location>
</feature>
<dbReference type="InterPro" id="IPR026057">
    <property type="entry name" value="TBL_C"/>
</dbReference>
<evidence type="ECO:0000256" key="4">
    <source>
        <dbReference type="ARBA" id="ARBA00022968"/>
    </source>
</evidence>
<reference evidence="12" key="2">
    <citation type="submission" date="2025-08" db="UniProtKB">
        <authorList>
            <consortium name="RefSeq"/>
        </authorList>
    </citation>
    <scope>IDENTIFICATION</scope>
    <source>
        <tissue evidence="12">Etiolated seedlings</tissue>
    </source>
</reference>
<keyword evidence="4" id="KW-0735">Signal-anchor</keyword>
<reference evidence="11" key="1">
    <citation type="journal article" date="2013" name="Nat. Biotechnol.">
        <title>Draft genome sequence of chickpea (Cicer arietinum) provides a resource for trait improvement.</title>
        <authorList>
            <person name="Varshney R.K."/>
            <person name="Song C."/>
            <person name="Saxena R.K."/>
            <person name="Azam S."/>
            <person name="Yu S."/>
            <person name="Sharpe A.G."/>
            <person name="Cannon S."/>
            <person name="Baek J."/>
            <person name="Rosen B.D."/>
            <person name="Tar'an B."/>
            <person name="Millan T."/>
            <person name="Zhang X."/>
            <person name="Ramsay L.D."/>
            <person name="Iwata A."/>
            <person name="Wang Y."/>
            <person name="Nelson W."/>
            <person name="Farmer A.D."/>
            <person name="Gaur P.M."/>
            <person name="Soderlund C."/>
            <person name="Penmetsa R.V."/>
            <person name="Xu C."/>
            <person name="Bharti A.K."/>
            <person name="He W."/>
            <person name="Winter P."/>
            <person name="Zhao S."/>
            <person name="Hane J.K."/>
            <person name="Carrasquilla-Garcia N."/>
            <person name="Condie J.A."/>
            <person name="Upadhyaya H.D."/>
            <person name="Luo M.C."/>
            <person name="Thudi M."/>
            <person name="Gowda C.L."/>
            <person name="Singh N.P."/>
            <person name="Lichtenzveig J."/>
            <person name="Gali K.K."/>
            <person name="Rubio J."/>
            <person name="Nadarajan N."/>
            <person name="Dolezel J."/>
            <person name="Bansal K.C."/>
            <person name="Xu X."/>
            <person name="Edwards D."/>
            <person name="Zhang G."/>
            <person name="Kahl G."/>
            <person name="Gil J."/>
            <person name="Singh K.B."/>
            <person name="Datta S.K."/>
            <person name="Jackson S.A."/>
            <person name="Wang J."/>
            <person name="Cook D.R."/>
        </authorList>
    </citation>
    <scope>NUCLEOTIDE SEQUENCE [LARGE SCALE GENOMIC DNA]</scope>
    <source>
        <strain evidence="11">cv. CDC Frontier</strain>
    </source>
</reference>
<dbReference type="AlphaFoldDB" id="A0A1S3DX96"/>
<dbReference type="OrthoDB" id="630188at2759"/>
<name>A0A1S3DX96_CICAR</name>
<protein>
    <submittedName>
        <fullName evidence="12">Protein ALTERED XYLOGLUCAN 4-like</fullName>
    </submittedName>
</protein>
<organism evidence="11 12">
    <name type="scientific">Cicer arietinum</name>
    <name type="common">Chickpea</name>
    <name type="synonym">Garbanzo</name>
    <dbReference type="NCBI Taxonomy" id="3827"/>
    <lineage>
        <taxon>Eukaryota</taxon>
        <taxon>Viridiplantae</taxon>
        <taxon>Streptophyta</taxon>
        <taxon>Embryophyta</taxon>
        <taxon>Tracheophyta</taxon>
        <taxon>Spermatophyta</taxon>
        <taxon>Magnoliopsida</taxon>
        <taxon>eudicotyledons</taxon>
        <taxon>Gunneridae</taxon>
        <taxon>Pentapetalae</taxon>
        <taxon>rosids</taxon>
        <taxon>fabids</taxon>
        <taxon>Fabales</taxon>
        <taxon>Fabaceae</taxon>
        <taxon>Papilionoideae</taxon>
        <taxon>50 kb inversion clade</taxon>
        <taxon>NPAAA clade</taxon>
        <taxon>Hologalegina</taxon>
        <taxon>IRL clade</taxon>
        <taxon>Cicereae</taxon>
        <taxon>Cicer</taxon>
    </lineage>
</organism>
<feature type="domain" description="Trichome birefringence-like N-terminal" evidence="10">
    <location>
        <begin position="89"/>
        <end position="142"/>
    </location>
</feature>
<dbReference type="PANTHER" id="PTHR32285:SF28">
    <property type="entry name" value="XYLOGLUCAN O-ACETYLTRANSFERASE 2"/>
    <property type="match status" value="1"/>
</dbReference>
<accession>A0A1S3DX96</accession>
<evidence type="ECO:0000256" key="7">
    <source>
        <dbReference type="SAM" id="MobiDB-lite"/>
    </source>
</evidence>
<evidence type="ECO:0000256" key="2">
    <source>
        <dbReference type="ARBA" id="ARBA00007727"/>
    </source>
</evidence>
<dbReference type="RefSeq" id="XP_012568097.1">
    <property type="nucleotide sequence ID" value="XM_012712643.2"/>
</dbReference>
<sequence>MKTSSKPFHNYGKSKTCPNLLIKGLPYVFTSLFLASILSFFFFLYSPNSLILVPKQGHDIIENPSQKQEHQHANTSTLPPWKSHKEEKTCDLFKGHWIRSIRDSSYYTNSSCTTIPDSKNCFKHGRMDNDFLNWKWKPDQCDLPMFDPRIFLQMVRGKKLAFIGDSVARNHMDSLLCLLSQEETPQDIYKDSEDRYRKFYFPKYDFNLIMVWSRFLVQGEERMVNGTGTGIFDLQLDKADEDWANVLHELDYAIISAAHWFFRLIYLHEGGKLVGCIYCNEPNVKNYDVDMALSLVFKTSLKHINNCKECEKGKLLTILRTFAPAHFENGVWNTGGHCNRTSPKNEGDVDFGAFEWKLRNVQMEEFENAKSEGKTRFKVVDVTRAMMMRPDGHPGEHWGNKWMKGYNDCTHWCLPGAIDVWNELLLATLQREG</sequence>
<comment type="subcellular location">
    <subcellularLocation>
        <location evidence="1">Membrane</location>
        <topology evidence="1">Single-pass membrane protein</topology>
    </subcellularLocation>
</comment>
<dbReference type="GO" id="GO:0005794">
    <property type="term" value="C:Golgi apparatus"/>
    <property type="evidence" value="ECO:0007669"/>
    <property type="project" value="TreeGrafter"/>
</dbReference>
<evidence type="ECO:0000256" key="8">
    <source>
        <dbReference type="SAM" id="Phobius"/>
    </source>
</evidence>
<evidence type="ECO:0000313" key="12">
    <source>
        <dbReference type="RefSeq" id="XP_012568097.1"/>
    </source>
</evidence>
<keyword evidence="3 8" id="KW-0812">Transmembrane</keyword>
<dbReference type="Proteomes" id="UP000087171">
    <property type="component" value="Chromosome Ca2"/>
</dbReference>
<dbReference type="GeneID" id="101514313"/>
<proteinExistence type="inferred from homology"/>
<dbReference type="eggNOG" id="ENOG502QPJ5">
    <property type="taxonomic scope" value="Eukaryota"/>
</dbReference>
<dbReference type="Pfam" id="PF13839">
    <property type="entry name" value="PC-Esterase"/>
    <property type="match status" value="1"/>
</dbReference>
<dbReference type="GO" id="GO:0016020">
    <property type="term" value="C:membrane"/>
    <property type="evidence" value="ECO:0007669"/>
    <property type="project" value="UniProtKB-SubCell"/>
</dbReference>
<dbReference type="KEGG" id="cam:101514313"/>